<dbReference type="GO" id="GO:0005737">
    <property type="term" value="C:cytoplasm"/>
    <property type="evidence" value="ECO:0007669"/>
    <property type="project" value="TreeGrafter"/>
</dbReference>
<dbReference type="GO" id="GO:0005634">
    <property type="term" value="C:nucleus"/>
    <property type="evidence" value="ECO:0007669"/>
    <property type="project" value="TreeGrafter"/>
</dbReference>
<dbReference type="SMR" id="T1P9D5"/>
<evidence type="ECO:0000313" key="7">
    <source>
        <dbReference type="EnsemblMetazoa" id="MDOA014161-PA"/>
    </source>
</evidence>
<dbReference type="OrthoDB" id="1431247at2759"/>
<dbReference type="Gene3D" id="2.60.40.790">
    <property type="match status" value="1"/>
</dbReference>
<dbReference type="AlphaFoldDB" id="T1P9D5"/>
<dbReference type="InterPro" id="IPR002068">
    <property type="entry name" value="A-crystallin/Hsp20_dom"/>
</dbReference>
<name>T1P9D5_MUSDO</name>
<sequence length="202" mass="22839">MSSLALLLNLLDELDREAPSYYGNDFGLGLSPYMIHNHAHREPVTNSVGYTLPLSLLNRLSERQAARTRRGEKKEDRISPVGKDGFQVCMDVAQFKPNELTVKVVDNCIVIEGKHEEREDEHGYIQRHFVRRYVLPKGYDAEKVASTLSSDGVLTVSVPKPQIEDKSNERIIQIQQTGPAHLNVKQNSEEKPAESKDSKEEK</sequence>
<evidence type="ECO:0000256" key="2">
    <source>
        <dbReference type="PROSITE-ProRule" id="PRU00285"/>
    </source>
</evidence>
<dbReference type="GO" id="GO:0051082">
    <property type="term" value="F:unfolded protein binding"/>
    <property type="evidence" value="ECO:0007669"/>
    <property type="project" value="UniProtKB-ARBA"/>
</dbReference>
<dbReference type="GeneID" id="101897314"/>
<evidence type="ECO:0000313" key="8">
    <source>
        <dbReference type="Proteomes" id="UP001652621"/>
    </source>
</evidence>
<evidence type="ECO:0000256" key="4">
    <source>
        <dbReference type="SAM" id="MobiDB-lite"/>
    </source>
</evidence>
<dbReference type="GO" id="GO:0042026">
    <property type="term" value="P:protein refolding"/>
    <property type="evidence" value="ECO:0007669"/>
    <property type="project" value="TreeGrafter"/>
</dbReference>
<dbReference type="SUPFAM" id="SSF49764">
    <property type="entry name" value="HSP20-like chaperones"/>
    <property type="match status" value="1"/>
</dbReference>
<feature type="region of interest" description="Disordered" evidence="4">
    <location>
        <begin position="176"/>
        <end position="202"/>
    </location>
</feature>
<reference evidence="6" key="1">
    <citation type="submission" date="2012-08" db="EMBL/GenBank/DDBJ databases">
        <title>Transcriptome of adult Musca domestica launches a platform for comparative house fly gene expression and characterization of differential gene expression among resistant and susceptible house flies.</title>
        <authorList>
            <person name="Liu N."/>
            <person name="Zhang L."/>
            <person name="Li M."/>
            <person name="Reid W."/>
        </authorList>
    </citation>
    <scope>NUCLEOTIDE SEQUENCE</scope>
    <source>
        <strain evidence="6">ALHF</strain>
        <tissue evidence="6">Whole body</tissue>
    </source>
</reference>
<dbReference type="VEuPathDB" id="VectorBase:MDOMA2_012679"/>
<comment type="similarity">
    <text evidence="2 3">Belongs to the small heat shock protein (HSP20) family.</text>
</comment>
<dbReference type="KEGG" id="mde:101897314"/>
<evidence type="ECO:0000256" key="3">
    <source>
        <dbReference type="RuleBase" id="RU003616"/>
    </source>
</evidence>
<dbReference type="Pfam" id="PF00011">
    <property type="entry name" value="HSP20"/>
    <property type="match status" value="1"/>
</dbReference>
<dbReference type="GO" id="GO:0009408">
    <property type="term" value="P:response to heat"/>
    <property type="evidence" value="ECO:0007669"/>
    <property type="project" value="UniProtKB-ARBA"/>
</dbReference>
<feature type="compositionally biased region" description="Basic and acidic residues" evidence="4">
    <location>
        <begin position="187"/>
        <end position="202"/>
    </location>
</feature>
<evidence type="ECO:0000259" key="5">
    <source>
        <dbReference type="PROSITE" id="PS01031"/>
    </source>
</evidence>
<dbReference type="PRINTS" id="PR00299">
    <property type="entry name" value="ACRYSTALLIN"/>
</dbReference>
<keyword evidence="8" id="KW-1185">Reference proteome</keyword>
<feature type="domain" description="SHSP" evidence="5">
    <location>
        <begin position="68"/>
        <end position="177"/>
    </location>
</feature>
<dbReference type="eggNOG" id="KOG3591">
    <property type="taxonomic scope" value="Eukaryota"/>
</dbReference>
<dbReference type="InterPro" id="IPR008978">
    <property type="entry name" value="HSP20-like_chaperone"/>
</dbReference>
<gene>
    <name evidence="7" type="primary">101897314</name>
    <name evidence="9" type="synonym">LOC101897314</name>
</gene>
<dbReference type="Proteomes" id="UP001652621">
    <property type="component" value="Unplaced"/>
</dbReference>
<dbReference type="PANTHER" id="PTHR45640:SF13">
    <property type="entry name" value="HEAT SHOCK PROTEIN 22-RELATED"/>
    <property type="match status" value="1"/>
</dbReference>
<dbReference type="CDD" id="cd06526">
    <property type="entry name" value="metazoan_ACD"/>
    <property type="match status" value="1"/>
</dbReference>
<dbReference type="InterPro" id="IPR001436">
    <property type="entry name" value="Alpha-crystallin/sHSP_animal"/>
</dbReference>
<organism evidence="6">
    <name type="scientific">Musca domestica</name>
    <name type="common">House fly</name>
    <dbReference type="NCBI Taxonomy" id="7370"/>
    <lineage>
        <taxon>Eukaryota</taxon>
        <taxon>Metazoa</taxon>
        <taxon>Ecdysozoa</taxon>
        <taxon>Arthropoda</taxon>
        <taxon>Hexapoda</taxon>
        <taxon>Insecta</taxon>
        <taxon>Pterygota</taxon>
        <taxon>Neoptera</taxon>
        <taxon>Endopterygota</taxon>
        <taxon>Diptera</taxon>
        <taxon>Brachycera</taxon>
        <taxon>Muscomorpha</taxon>
        <taxon>Muscoidea</taxon>
        <taxon>Muscidae</taxon>
        <taxon>Musca</taxon>
    </lineage>
</organism>
<dbReference type="STRING" id="7370.T1P9D5"/>
<reference evidence="9" key="3">
    <citation type="submission" date="2025-04" db="UniProtKB">
        <authorList>
            <consortium name="RefSeq"/>
        </authorList>
    </citation>
    <scope>IDENTIFICATION</scope>
    <source>
        <strain evidence="9">Aabys</strain>
    </source>
</reference>
<protein>
    <submittedName>
        <fullName evidence="9">Heat shock protein 23</fullName>
    </submittedName>
    <submittedName>
        <fullName evidence="6">Hsp20/alpha crystallin family</fullName>
    </submittedName>
</protein>
<dbReference type="EMBL" id="KA645391">
    <property type="protein sequence ID" value="AFP60020.1"/>
    <property type="molecule type" value="mRNA"/>
</dbReference>
<dbReference type="PANTHER" id="PTHR45640">
    <property type="entry name" value="HEAT SHOCK PROTEIN HSP-12.2-RELATED"/>
    <property type="match status" value="1"/>
</dbReference>
<evidence type="ECO:0000313" key="9">
    <source>
        <dbReference type="RefSeq" id="XP_005190092.1"/>
    </source>
</evidence>
<accession>T1P9D5</accession>
<evidence type="ECO:0000256" key="1">
    <source>
        <dbReference type="ARBA" id="ARBA00023016"/>
    </source>
</evidence>
<evidence type="ECO:0000313" key="6">
    <source>
        <dbReference type="EMBL" id="AFP60020.1"/>
    </source>
</evidence>
<dbReference type="VEuPathDB" id="VectorBase:MDOA014161"/>
<reference evidence="7" key="2">
    <citation type="submission" date="2020-05" db="UniProtKB">
        <authorList>
            <consortium name="EnsemblMetazoa"/>
        </authorList>
    </citation>
    <scope>IDENTIFICATION</scope>
    <source>
        <strain evidence="7">Aabys</strain>
    </source>
</reference>
<dbReference type="FunFam" id="2.60.40.790:FF:000042">
    <property type="entry name" value="heat shock protein 27"/>
    <property type="match status" value="1"/>
</dbReference>
<dbReference type="PROSITE" id="PS01031">
    <property type="entry name" value="SHSP"/>
    <property type="match status" value="1"/>
</dbReference>
<dbReference type="EnsemblMetazoa" id="MDOA014161-RA">
    <property type="protein sequence ID" value="MDOA014161-PA"/>
    <property type="gene ID" value="MDOA014161"/>
</dbReference>
<dbReference type="RefSeq" id="XP_005190092.1">
    <property type="nucleotide sequence ID" value="XM_005190035.3"/>
</dbReference>
<keyword evidence="1 9" id="KW-0346">Stress response</keyword>
<proteinExistence type="evidence at transcript level"/>